<dbReference type="InterPro" id="IPR051257">
    <property type="entry name" value="Diverse_CBS-Domain"/>
</dbReference>
<proteinExistence type="predicted"/>
<sequence>MKIKDVMTEDVQAVTVPGSRDDAIDVFKKLEVSALPVLKKDTGHLVGTVRLRDIFKNPDENQLGMLVNRKFASIFPDQSLTQAAEKMLENGVRRLYVVADEELVGIISVRDLLARVIMEEKKEIQVLECMQDRVSTLWESTPLNVALEVINLSGERALPVLDDNAELIGMIGDGDIIDVSEVKESEKKELMRGGGDADKWTWDSEDRIYITKRSLTPPEKTVEEVMVTDLIAVTKRTQVSRCAELMVENNLNQIPVMAGRKLNGIVRDEDLLEALTE</sequence>
<evidence type="ECO:0000313" key="4">
    <source>
        <dbReference type="EMBL" id="KXB08658.1"/>
    </source>
</evidence>
<evidence type="ECO:0000256" key="2">
    <source>
        <dbReference type="PROSITE-ProRule" id="PRU00703"/>
    </source>
</evidence>
<accession>A0A133VQE7</accession>
<dbReference type="PANTHER" id="PTHR43080">
    <property type="entry name" value="CBS DOMAIN-CONTAINING PROTEIN CBSX3, MITOCHONDRIAL"/>
    <property type="match status" value="1"/>
</dbReference>
<feature type="domain" description="CBS" evidence="3">
    <location>
        <begin position="226"/>
        <end position="277"/>
    </location>
</feature>
<evidence type="ECO:0000259" key="3">
    <source>
        <dbReference type="PROSITE" id="PS51371"/>
    </source>
</evidence>
<feature type="domain" description="CBS" evidence="3">
    <location>
        <begin position="7"/>
        <end position="65"/>
    </location>
</feature>
<organism evidence="4 5">
    <name type="scientific">candidate division MSBL1 archaeon SCGC-AAA382N08</name>
    <dbReference type="NCBI Taxonomy" id="1698285"/>
    <lineage>
        <taxon>Archaea</taxon>
        <taxon>Methanobacteriati</taxon>
        <taxon>Methanobacteriota</taxon>
        <taxon>candidate division MSBL1</taxon>
    </lineage>
</organism>
<dbReference type="Proteomes" id="UP000070175">
    <property type="component" value="Unassembled WGS sequence"/>
</dbReference>
<dbReference type="InterPro" id="IPR046342">
    <property type="entry name" value="CBS_dom_sf"/>
</dbReference>
<dbReference type="PROSITE" id="PS51371">
    <property type="entry name" value="CBS"/>
    <property type="match status" value="4"/>
</dbReference>
<dbReference type="EMBL" id="LHYJ01000006">
    <property type="protein sequence ID" value="KXB08658.1"/>
    <property type="molecule type" value="Genomic_DNA"/>
</dbReference>
<evidence type="ECO:0000256" key="1">
    <source>
        <dbReference type="ARBA" id="ARBA00023122"/>
    </source>
</evidence>
<gene>
    <name evidence="4" type="ORF">AKJ56_00685</name>
</gene>
<feature type="domain" description="CBS" evidence="3">
    <location>
        <begin position="130"/>
        <end position="189"/>
    </location>
</feature>
<feature type="domain" description="CBS" evidence="3">
    <location>
        <begin position="67"/>
        <end position="123"/>
    </location>
</feature>
<dbReference type="Gene3D" id="3.10.580.10">
    <property type="entry name" value="CBS-domain"/>
    <property type="match status" value="2"/>
</dbReference>
<keyword evidence="1 2" id="KW-0129">CBS domain</keyword>
<dbReference type="AlphaFoldDB" id="A0A133VQE7"/>
<reference evidence="4 5" key="1">
    <citation type="journal article" date="2016" name="Sci. Rep.">
        <title>Metabolic traits of an uncultured archaeal lineage -MSBL1- from brine pools of the Red Sea.</title>
        <authorList>
            <person name="Mwirichia R."/>
            <person name="Alam I."/>
            <person name="Rashid M."/>
            <person name="Vinu M."/>
            <person name="Ba-Alawi W."/>
            <person name="Anthony Kamau A."/>
            <person name="Kamanda Ngugi D."/>
            <person name="Goker M."/>
            <person name="Klenk H.P."/>
            <person name="Bajic V."/>
            <person name="Stingl U."/>
        </authorList>
    </citation>
    <scope>NUCLEOTIDE SEQUENCE [LARGE SCALE GENOMIC DNA]</scope>
    <source>
        <strain evidence="4">SCGC-AAA382N08</strain>
    </source>
</reference>
<dbReference type="InterPro" id="IPR000644">
    <property type="entry name" value="CBS_dom"/>
</dbReference>
<comment type="caution">
    <text evidence="4">The sequence shown here is derived from an EMBL/GenBank/DDBJ whole genome shotgun (WGS) entry which is preliminary data.</text>
</comment>
<dbReference type="SUPFAM" id="SSF54631">
    <property type="entry name" value="CBS-domain pair"/>
    <property type="match status" value="2"/>
</dbReference>
<keyword evidence="5" id="KW-1185">Reference proteome</keyword>
<dbReference type="Pfam" id="PF00571">
    <property type="entry name" value="CBS"/>
    <property type="match status" value="4"/>
</dbReference>
<name>A0A133VQE7_9EURY</name>
<protein>
    <recommendedName>
        <fullName evidence="3">CBS domain-containing protein</fullName>
    </recommendedName>
</protein>
<evidence type="ECO:0000313" key="5">
    <source>
        <dbReference type="Proteomes" id="UP000070175"/>
    </source>
</evidence>
<dbReference type="SMART" id="SM00116">
    <property type="entry name" value="CBS"/>
    <property type="match status" value="4"/>
</dbReference>
<dbReference type="PANTHER" id="PTHR43080:SF29">
    <property type="entry name" value="OS02G0818000 PROTEIN"/>
    <property type="match status" value="1"/>
</dbReference>